<comment type="caution">
    <text evidence="2">The sequence shown here is derived from an EMBL/GenBank/DDBJ whole genome shotgun (WGS) entry which is preliminary data.</text>
</comment>
<evidence type="ECO:0000256" key="1">
    <source>
        <dbReference type="SAM" id="MobiDB-lite"/>
    </source>
</evidence>
<dbReference type="EMBL" id="QFCQ01000026">
    <property type="protein sequence ID" value="RDW13674.1"/>
    <property type="molecule type" value="Genomic_DNA"/>
</dbReference>
<feature type="region of interest" description="Disordered" evidence="1">
    <location>
        <begin position="1"/>
        <end position="105"/>
    </location>
</feature>
<feature type="compositionally biased region" description="Low complexity" evidence="1">
    <location>
        <begin position="1"/>
        <end position="25"/>
    </location>
</feature>
<gene>
    <name evidence="2" type="ORF">DIE28_06690</name>
</gene>
<evidence type="ECO:0000313" key="2">
    <source>
        <dbReference type="EMBL" id="RDW13674.1"/>
    </source>
</evidence>
<keyword evidence="3" id="KW-1185">Reference proteome</keyword>
<organism evidence="2 3">
    <name type="scientific">Paracoccus thiocyanatus</name>
    <dbReference type="NCBI Taxonomy" id="34006"/>
    <lineage>
        <taxon>Bacteria</taxon>
        <taxon>Pseudomonadati</taxon>
        <taxon>Pseudomonadota</taxon>
        <taxon>Alphaproteobacteria</taxon>
        <taxon>Rhodobacterales</taxon>
        <taxon>Paracoccaceae</taxon>
        <taxon>Paracoccus</taxon>
    </lineage>
</organism>
<accession>A0A3D8PC74</accession>
<feature type="compositionally biased region" description="Basic and acidic residues" evidence="1">
    <location>
        <begin position="71"/>
        <end position="91"/>
    </location>
</feature>
<sequence>MAGTAGRNAPSARGRARARPGPQGERGPRREREAGQENRRDGKPFEGKRRDDQRGERGERGPKGKPKGKPRHDGPKTFEARPPRAEKKADPDSPFAILAALKNKT</sequence>
<dbReference type="Proteomes" id="UP000256679">
    <property type="component" value="Unassembled WGS sequence"/>
</dbReference>
<evidence type="ECO:0000313" key="3">
    <source>
        <dbReference type="Proteomes" id="UP000256679"/>
    </source>
</evidence>
<name>A0A3D8PC74_9RHOB</name>
<reference evidence="2 3" key="1">
    <citation type="submission" date="2018-05" db="EMBL/GenBank/DDBJ databases">
        <title>Whole genome sequencing of Paracoccus thiocyanatus SST.</title>
        <authorList>
            <person name="Ghosh W."/>
            <person name="Rameez M.J."/>
            <person name="Roy C."/>
        </authorList>
    </citation>
    <scope>NUCLEOTIDE SEQUENCE [LARGE SCALE GENOMIC DNA]</scope>
    <source>
        <strain evidence="2 3">SST</strain>
    </source>
</reference>
<proteinExistence type="predicted"/>
<protein>
    <submittedName>
        <fullName evidence="2">Uncharacterized protein</fullName>
    </submittedName>
</protein>
<feature type="compositionally biased region" description="Basic and acidic residues" evidence="1">
    <location>
        <begin position="26"/>
        <end position="62"/>
    </location>
</feature>
<dbReference type="AlphaFoldDB" id="A0A3D8PC74"/>